<protein>
    <submittedName>
        <fullName evidence="2">Uncharacterized protein</fullName>
    </submittedName>
</protein>
<evidence type="ECO:0000313" key="2">
    <source>
        <dbReference type="EMBL" id="MBT0956875.1"/>
    </source>
</evidence>
<gene>
    <name evidence="2" type="ORF">IV417_05725</name>
</gene>
<dbReference type="Proteomes" id="UP001315686">
    <property type="component" value="Unassembled WGS sequence"/>
</dbReference>
<accession>A0AAP2G381</accession>
<reference evidence="2 3" key="1">
    <citation type="journal article" date="2021" name="Arch. Microbiol.">
        <title>Harenicola maris gen. nov., sp. nov. isolated from the Sea of Japan shallow sediments.</title>
        <authorList>
            <person name="Romanenko L.A."/>
            <person name="Kurilenko V.V."/>
            <person name="Chernysheva N.Y."/>
            <person name="Tekutyeva L.A."/>
            <person name="Velansky P.V."/>
            <person name="Svetashev V.I."/>
            <person name="Isaeva M.P."/>
        </authorList>
    </citation>
    <scope>NUCLEOTIDE SEQUENCE [LARGE SCALE GENOMIC DNA]</scope>
    <source>
        <strain evidence="2 3">KMM 3653</strain>
    </source>
</reference>
<evidence type="ECO:0000256" key="1">
    <source>
        <dbReference type="SAM" id="Phobius"/>
    </source>
</evidence>
<keyword evidence="1" id="KW-0812">Transmembrane</keyword>
<evidence type="ECO:0000313" key="3">
    <source>
        <dbReference type="Proteomes" id="UP001315686"/>
    </source>
</evidence>
<keyword evidence="1" id="KW-1133">Transmembrane helix</keyword>
<feature type="transmembrane region" description="Helical" evidence="1">
    <location>
        <begin position="6"/>
        <end position="26"/>
    </location>
</feature>
<sequence>MGNGFINFTGIVLLCVWVLSRVFEVWREWVGRQRAKDGYVRALFAEVDFNTADLDAFVAAALDLEDLRRRLEEKPFVPHVTDAKHTSIYMQNMERLSVLPDPLIRDVVEFYGTLERIREMIEGLSKESYGTISIGGRVNVIRRLYETARGCQSAGAELLLQMERDFPKLALKRKKRQG</sequence>
<comment type="caution">
    <text evidence="2">The sequence shown here is derived from an EMBL/GenBank/DDBJ whole genome shotgun (WGS) entry which is preliminary data.</text>
</comment>
<keyword evidence="1" id="KW-0472">Membrane</keyword>
<dbReference type="AlphaFoldDB" id="A0AAP2G381"/>
<proteinExistence type="predicted"/>
<dbReference type="RefSeq" id="WP_327793062.1">
    <property type="nucleotide sequence ID" value="NZ_JADQAZ010000001.1"/>
</dbReference>
<name>A0AAP2G381_9RHOB</name>
<organism evidence="2 3">
    <name type="scientific">Harenicola maris</name>
    <dbReference type="NCBI Taxonomy" id="2841044"/>
    <lineage>
        <taxon>Bacteria</taxon>
        <taxon>Pseudomonadati</taxon>
        <taxon>Pseudomonadota</taxon>
        <taxon>Alphaproteobacteria</taxon>
        <taxon>Rhodobacterales</taxon>
        <taxon>Paracoccaceae</taxon>
        <taxon>Harenicola</taxon>
    </lineage>
</organism>
<keyword evidence="3" id="KW-1185">Reference proteome</keyword>
<dbReference type="EMBL" id="JADQAZ010000001">
    <property type="protein sequence ID" value="MBT0956875.1"/>
    <property type="molecule type" value="Genomic_DNA"/>
</dbReference>